<keyword evidence="5 11" id="KW-0812">Transmembrane</keyword>
<evidence type="ECO:0000256" key="8">
    <source>
        <dbReference type="ARBA" id="ARBA00023077"/>
    </source>
</evidence>
<dbReference type="InterPro" id="IPR012910">
    <property type="entry name" value="Plug_dom"/>
</dbReference>
<keyword evidence="3 11" id="KW-1134">Transmembrane beta strand</keyword>
<keyword evidence="10 11" id="KW-0998">Cell outer membrane</keyword>
<dbReference type="RefSeq" id="WP_008066358.1">
    <property type="nucleotide sequence ID" value="NZ_AQWK01000002.1"/>
</dbReference>
<keyword evidence="17" id="KW-1185">Reference proteome</keyword>
<feature type="domain" description="TonB-dependent receptor-like beta-barrel" evidence="14">
    <location>
        <begin position="290"/>
        <end position="727"/>
    </location>
</feature>
<evidence type="ECO:0000313" key="16">
    <source>
        <dbReference type="EMBL" id="EGD58700.1"/>
    </source>
</evidence>
<evidence type="ECO:0000256" key="12">
    <source>
        <dbReference type="RuleBase" id="RU003357"/>
    </source>
</evidence>
<evidence type="ECO:0000256" key="5">
    <source>
        <dbReference type="ARBA" id="ARBA00022692"/>
    </source>
</evidence>
<accession>F1Z9P2</accession>
<evidence type="ECO:0000256" key="1">
    <source>
        <dbReference type="ARBA" id="ARBA00004571"/>
    </source>
</evidence>
<dbReference type="InterPro" id="IPR036942">
    <property type="entry name" value="Beta-barrel_TonB_sf"/>
</dbReference>
<proteinExistence type="inferred from homology"/>
<comment type="subcellular location">
    <subcellularLocation>
        <location evidence="1 11">Cell outer membrane</location>
        <topology evidence="1 11">Multi-pass membrane protein</topology>
    </subcellularLocation>
</comment>
<dbReference type="InterPro" id="IPR039426">
    <property type="entry name" value="TonB-dep_rcpt-like"/>
</dbReference>
<dbReference type="FunCoup" id="F1Z9P2">
    <property type="interactions" value="51"/>
</dbReference>
<feature type="signal peptide" evidence="13">
    <location>
        <begin position="1"/>
        <end position="24"/>
    </location>
</feature>
<dbReference type="STRING" id="983920.Y88_0757"/>
<keyword evidence="16" id="KW-0675">Receptor</keyword>
<feature type="chain" id="PRO_5003277648" evidence="13">
    <location>
        <begin position="25"/>
        <end position="762"/>
    </location>
</feature>
<comment type="caution">
    <text evidence="16">The sequence shown here is derived from an EMBL/GenBank/DDBJ whole genome shotgun (WGS) entry which is preliminary data.</text>
</comment>
<evidence type="ECO:0000259" key="14">
    <source>
        <dbReference type="Pfam" id="PF00593"/>
    </source>
</evidence>
<dbReference type="eggNOG" id="COG1629">
    <property type="taxonomic scope" value="Bacteria"/>
</dbReference>
<comment type="similarity">
    <text evidence="11 12">Belongs to the TonB-dependent receptor family.</text>
</comment>
<keyword evidence="8 12" id="KW-0798">TonB box</keyword>
<evidence type="ECO:0000259" key="15">
    <source>
        <dbReference type="Pfam" id="PF07715"/>
    </source>
</evidence>
<evidence type="ECO:0000256" key="6">
    <source>
        <dbReference type="ARBA" id="ARBA00023004"/>
    </source>
</evidence>
<dbReference type="GO" id="GO:0009279">
    <property type="term" value="C:cell outer membrane"/>
    <property type="evidence" value="ECO:0007669"/>
    <property type="project" value="UniProtKB-SubCell"/>
</dbReference>
<evidence type="ECO:0000256" key="10">
    <source>
        <dbReference type="ARBA" id="ARBA00023237"/>
    </source>
</evidence>
<evidence type="ECO:0000256" key="4">
    <source>
        <dbReference type="ARBA" id="ARBA00022496"/>
    </source>
</evidence>
<evidence type="ECO:0000256" key="2">
    <source>
        <dbReference type="ARBA" id="ARBA00022448"/>
    </source>
</evidence>
<dbReference type="Gene3D" id="2.40.170.20">
    <property type="entry name" value="TonB-dependent receptor, beta-barrel domain"/>
    <property type="match status" value="1"/>
</dbReference>
<protein>
    <submittedName>
        <fullName evidence="16">TonB-dependent receptor</fullName>
    </submittedName>
</protein>
<evidence type="ECO:0000256" key="11">
    <source>
        <dbReference type="PROSITE-ProRule" id="PRU01360"/>
    </source>
</evidence>
<dbReference type="HOGENOM" id="CLU_008287_15_0_5"/>
<keyword evidence="6" id="KW-0408">Iron</keyword>
<organism evidence="16 17">
    <name type="scientific">Novosphingobium nitrogenifigens DSM 19370</name>
    <dbReference type="NCBI Taxonomy" id="983920"/>
    <lineage>
        <taxon>Bacteria</taxon>
        <taxon>Pseudomonadati</taxon>
        <taxon>Pseudomonadota</taxon>
        <taxon>Alphaproteobacteria</taxon>
        <taxon>Sphingomonadales</taxon>
        <taxon>Sphingomonadaceae</taxon>
        <taxon>Novosphingobium</taxon>
    </lineage>
</organism>
<dbReference type="Pfam" id="PF00593">
    <property type="entry name" value="TonB_dep_Rec_b-barrel"/>
    <property type="match status" value="1"/>
</dbReference>
<dbReference type="SUPFAM" id="SSF56935">
    <property type="entry name" value="Porins"/>
    <property type="match status" value="1"/>
</dbReference>
<dbReference type="AlphaFoldDB" id="F1Z9P2"/>
<dbReference type="OrthoDB" id="7577471at2"/>
<evidence type="ECO:0000256" key="7">
    <source>
        <dbReference type="ARBA" id="ARBA00023065"/>
    </source>
</evidence>
<sequence length="762" mass="82620">MTVHRLTTTASLLALATLPTLAHADAAPEPATPTQTSAAQASLANDDIVVTAQRRAEPAQNTGIALTVLTGDQLSKRGITNVNQLQDQVPNLEIVPAFGGGQPQFRLRGVGFDDYASNNAPTVGIYIDDVAYPVPAMTQSALFDIDRVEVLRGPQGTLYGRNTTGGAINFVSRTPTAQLSAGINLEYGKYDAFKGEAYISGPLSDTLRFRVSAVSEQGGGFQYNRDTNQSLGDANRTFGKATLEWRPSSAATITVSVHGGYDKSDLVGLYLTNDFQTGGYGVGTPGAIIPADTNIHATGWGFTPQFTSSFGWSANAKPGRDNMTQGGSINAAIDLSDAIRLTSITAYDYFRRAELQSWDASAANESEEFWYGNEHVFSQELRLSSSRPGKLDWVGGVYYSHQLQKDGFESDFTNSLGIVTNTHFRQIVDSISGFGQVNYHVTPAITLIGGIRYEHEDRRLRGFATDIGAYSASTPLTWLYPTFADGDRNTGFDEVSGKVGIEYRPKTGILIYANASRGVKSGGYTAYNSPYQNQIDAFQPEVLYAYELGFKGDISRAFRLNVAGFYYDYRNQQVLGTVLSEQTGLIGRITNAPKSRIYGAEAEVVVTPVKGLRITQSGSYKGGEYIRYDAVDPNSLQGSAGSYSASTISYAGQSLPIAHWSYQGSVTATIPAGDYIVEAAGDYAWRSKLPSFLGAAYDLPARWIVNANLTLRPAEGKWSVGLYGRNIFNTRYDLVRNYFLPNARVAQPGRPGTYGIQLGYHF</sequence>
<feature type="domain" description="TonB-dependent receptor plug" evidence="15">
    <location>
        <begin position="59"/>
        <end position="167"/>
    </location>
</feature>
<keyword evidence="7" id="KW-0406">Ion transport</keyword>
<evidence type="ECO:0000256" key="3">
    <source>
        <dbReference type="ARBA" id="ARBA00022452"/>
    </source>
</evidence>
<dbReference type="PANTHER" id="PTHR32552">
    <property type="entry name" value="FERRICHROME IRON RECEPTOR-RELATED"/>
    <property type="match status" value="1"/>
</dbReference>
<reference evidence="16 17" key="1">
    <citation type="journal article" date="2012" name="J. Bacteriol.">
        <title>Draft Genome Sequence of Novosphingobium nitrogenifigens Y88T.</title>
        <authorList>
            <person name="Strabala T.J."/>
            <person name="Macdonald L."/>
            <person name="Liu V."/>
            <person name="Smit A.M."/>
        </authorList>
    </citation>
    <scope>NUCLEOTIDE SEQUENCE [LARGE SCALE GENOMIC DNA]</scope>
    <source>
        <strain evidence="16 17">DSM 19370</strain>
    </source>
</reference>
<dbReference type="PANTHER" id="PTHR32552:SF81">
    <property type="entry name" value="TONB-DEPENDENT OUTER MEMBRANE RECEPTOR"/>
    <property type="match status" value="1"/>
</dbReference>
<dbReference type="EMBL" id="AEWJ01000041">
    <property type="protein sequence ID" value="EGD58700.1"/>
    <property type="molecule type" value="Genomic_DNA"/>
</dbReference>
<dbReference type="GO" id="GO:0006826">
    <property type="term" value="P:iron ion transport"/>
    <property type="evidence" value="ECO:0007669"/>
    <property type="project" value="UniProtKB-KW"/>
</dbReference>
<keyword evidence="2 11" id="KW-0813">Transport</keyword>
<evidence type="ECO:0000256" key="9">
    <source>
        <dbReference type="ARBA" id="ARBA00023136"/>
    </source>
</evidence>
<gene>
    <name evidence="16" type="ORF">Y88_0757</name>
</gene>
<keyword evidence="4" id="KW-0410">Iron transport</keyword>
<dbReference type="PROSITE" id="PS52016">
    <property type="entry name" value="TONB_DEPENDENT_REC_3"/>
    <property type="match status" value="1"/>
</dbReference>
<dbReference type="InterPro" id="IPR000531">
    <property type="entry name" value="Beta-barrel_TonB"/>
</dbReference>
<evidence type="ECO:0000256" key="13">
    <source>
        <dbReference type="SAM" id="SignalP"/>
    </source>
</evidence>
<dbReference type="Proteomes" id="UP000004728">
    <property type="component" value="Unassembled WGS sequence"/>
</dbReference>
<keyword evidence="13" id="KW-0732">Signal</keyword>
<dbReference type="InParanoid" id="F1Z9P2"/>
<evidence type="ECO:0000313" key="17">
    <source>
        <dbReference type="Proteomes" id="UP000004728"/>
    </source>
</evidence>
<dbReference type="Pfam" id="PF07715">
    <property type="entry name" value="Plug"/>
    <property type="match status" value="1"/>
</dbReference>
<keyword evidence="9 11" id="KW-0472">Membrane</keyword>
<name>F1Z9P2_9SPHN</name>